<dbReference type="InterPro" id="IPR029045">
    <property type="entry name" value="ClpP/crotonase-like_dom_sf"/>
</dbReference>
<protein>
    <recommendedName>
        <fullName evidence="5">ClpP protease-like protein</fullName>
    </recommendedName>
</protein>
<feature type="transmembrane region" description="Helical" evidence="2">
    <location>
        <begin position="231"/>
        <end position="251"/>
    </location>
</feature>
<evidence type="ECO:0008006" key="5">
    <source>
        <dbReference type="Google" id="ProtNLM"/>
    </source>
</evidence>
<name>A0A370HQE5_9HYPH</name>
<feature type="transmembrane region" description="Helical" evidence="2">
    <location>
        <begin position="6"/>
        <end position="25"/>
    </location>
</feature>
<evidence type="ECO:0000313" key="4">
    <source>
        <dbReference type="Proteomes" id="UP000254925"/>
    </source>
</evidence>
<proteinExistence type="predicted"/>
<evidence type="ECO:0000256" key="2">
    <source>
        <dbReference type="SAM" id="Phobius"/>
    </source>
</evidence>
<keyword evidence="4" id="KW-1185">Reference proteome</keyword>
<dbReference type="SUPFAM" id="SSF52096">
    <property type="entry name" value="ClpP/crotonase"/>
    <property type="match status" value="1"/>
</dbReference>
<feature type="transmembrane region" description="Helical" evidence="2">
    <location>
        <begin position="32"/>
        <end position="53"/>
    </location>
</feature>
<feature type="compositionally biased region" description="Polar residues" evidence="1">
    <location>
        <begin position="105"/>
        <end position="114"/>
    </location>
</feature>
<feature type="transmembrane region" description="Helical" evidence="2">
    <location>
        <begin position="65"/>
        <end position="82"/>
    </location>
</feature>
<keyword evidence="2" id="KW-0812">Transmembrane</keyword>
<reference evidence="3 4" key="1">
    <citation type="submission" date="2018-07" db="EMBL/GenBank/DDBJ databases">
        <title>Genomic Encyclopedia of Type Strains, Phase IV (KMG-IV): sequencing the most valuable type-strain genomes for metagenomic binning, comparative biology and taxonomic classification.</title>
        <authorList>
            <person name="Goeker M."/>
        </authorList>
    </citation>
    <scope>NUCLEOTIDE SEQUENCE [LARGE SCALE GENOMIC DNA]</scope>
    <source>
        <strain evidence="3 4">DSM 14364</strain>
    </source>
</reference>
<keyword evidence="2" id="KW-0472">Membrane</keyword>
<keyword evidence="2" id="KW-1133">Transmembrane helix</keyword>
<dbReference type="AlphaFoldDB" id="A0A370HQE5"/>
<feature type="transmembrane region" description="Helical" evidence="2">
    <location>
        <begin position="161"/>
        <end position="185"/>
    </location>
</feature>
<dbReference type="Gene3D" id="3.90.226.10">
    <property type="entry name" value="2-enoyl-CoA Hydratase, Chain A, domain 1"/>
    <property type="match status" value="1"/>
</dbReference>
<dbReference type="RefSeq" id="WP_114769854.1">
    <property type="nucleotide sequence ID" value="NZ_QQBB01000003.1"/>
</dbReference>
<sequence>MQSIGYLLGALLVIAAITQLFLWLLRQWDARIPRILVANALSLFLMTVLRAIGTADGGEPNFQKAFAALVIPQIVWLVIGLFREGRAARSAADGASIWAETSSAPAAGGQQTVDPENAAQVSDPGAPYPAARVSGIERGDAAVKSNNFIARHWRGEFPLWVSYWIFGFLANVAALVFAAGVSAALSSSQGYNPINVLGTLVLVWTGICLILVWQLVGIWRSANRHVERGRWRLWAGLAKLAVILGLLQVAVEFNQTGYPQIREATRMAFLDDPDIPAYAIRIMRNGTEVEVSGGFKYGLNEDFERILKAAPQVKVVHLNSDGGRLGEAEKLYRSIKDRNLITYTAARCASACTLAFAAGRERWIHPTGRLGFHAPTFPGMKAGEARNASSTQRALMVSSGMASDFVSRALSTPNESMWFPKHEELTAARVVTGVADVYKFAASGWGTTISREQMEQRFTEVNSLFATLKSVRPADFAKIVDEMNAGYLSGESEGRLIDAARARLLPVIGSYRPLADDQTVLDQGRLMVDQYKALASIDRQLCYEYASGVGATKNYASYLPADLRKRELEINERILKTASSRSPISEKATEPYWEAVINRLAGRFGVDNLQILAEKDLSPAHRAQYCDMAIAIYEEILNLKKDGAVMMLRHNFQNLAD</sequence>
<comment type="caution">
    <text evidence="3">The sequence shown here is derived from an EMBL/GenBank/DDBJ whole genome shotgun (WGS) entry which is preliminary data.</text>
</comment>
<accession>A0A370HQE5</accession>
<dbReference type="EMBL" id="QQBB01000003">
    <property type="protein sequence ID" value="RDI60161.1"/>
    <property type="molecule type" value="Genomic_DNA"/>
</dbReference>
<gene>
    <name evidence="3" type="ORF">DES45_103422</name>
</gene>
<feature type="region of interest" description="Disordered" evidence="1">
    <location>
        <begin position="105"/>
        <end position="125"/>
    </location>
</feature>
<organism evidence="3 4">
    <name type="scientific">Microvirga subterranea</name>
    <dbReference type="NCBI Taxonomy" id="186651"/>
    <lineage>
        <taxon>Bacteria</taxon>
        <taxon>Pseudomonadati</taxon>
        <taxon>Pseudomonadota</taxon>
        <taxon>Alphaproteobacteria</taxon>
        <taxon>Hyphomicrobiales</taxon>
        <taxon>Methylobacteriaceae</taxon>
        <taxon>Microvirga</taxon>
    </lineage>
</organism>
<feature type="transmembrane region" description="Helical" evidence="2">
    <location>
        <begin position="197"/>
        <end position="219"/>
    </location>
</feature>
<evidence type="ECO:0000313" key="3">
    <source>
        <dbReference type="EMBL" id="RDI60161.1"/>
    </source>
</evidence>
<dbReference type="OrthoDB" id="5936191at2"/>
<evidence type="ECO:0000256" key="1">
    <source>
        <dbReference type="SAM" id="MobiDB-lite"/>
    </source>
</evidence>
<dbReference type="Proteomes" id="UP000254925">
    <property type="component" value="Unassembled WGS sequence"/>
</dbReference>